<name>C6LCN8_9FIRM</name>
<dbReference type="Pfam" id="PF04297">
    <property type="entry name" value="UPF0122"/>
    <property type="match status" value="1"/>
</dbReference>
<dbReference type="AlphaFoldDB" id="C6LCN8"/>
<evidence type="ECO:0000256" key="3">
    <source>
        <dbReference type="HAMAP-Rule" id="MF_00245"/>
    </source>
</evidence>
<dbReference type="Gene3D" id="1.10.10.10">
    <property type="entry name" value="Winged helix-like DNA-binding domain superfamily/Winged helix DNA-binding domain"/>
    <property type="match status" value="1"/>
</dbReference>
<comment type="function">
    <text evidence="2 3">Might take part in the signal recognition particle (SRP) pathway. This is inferred from the conservation of its genetic proximity to ftsY/ffh. May be a regulatory protein.</text>
</comment>
<dbReference type="HAMAP" id="MF_00245">
    <property type="entry name" value="UPF0122"/>
    <property type="match status" value="1"/>
</dbReference>
<organism evidence="4 5">
    <name type="scientific">Marvinbryantia formatexigens DSM 14469</name>
    <dbReference type="NCBI Taxonomy" id="478749"/>
    <lineage>
        <taxon>Bacteria</taxon>
        <taxon>Bacillati</taxon>
        <taxon>Bacillota</taxon>
        <taxon>Clostridia</taxon>
        <taxon>Lachnospirales</taxon>
        <taxon>Lachnospiraceae</taxon>
        <taxon>Marvinbryantia</taxon>
    </lineage>
</organism>
<accession>C6LCN8</accession>
<comment type="similarity">
    <text evidence="1 3">Belongs to the UPF0122 family.</text>
</comment>
<dbReference type="InterPro" id="IPR054831">
    <property type="entry name" value="UPF0122_fam_protein"/>
</dbReference>
<dbReference type="STRING" id="168384.SAMN05660368_00071"/>
<evidence type="ECO:0000313" key="5">
    <source>
        <dbReference type="Proteomes" id="UP000005561"/>
    </source>
</evidence>
<dbReference type="Proteomes" id="UP000005561">
    <property type="component" value="Unassembled WGS sequence"/>
</dbReference>
<dbReference type="OrthoDB" id="6392at2"/>
<evidence type="ECO:0000256" key="2">
    <source>
        <dbReference type="ARBA" id="ARBA00024764"/>
    </source>
</evidence>
<protein>
    <recommendedName>
        <fullName evidence="3">UPF0122 protein BRYFOR_06385</fullName>
    </recommendedName>
</protein>
<sequence>MERIVEQTLLFDFYGELLTEHQRNVYEDVILNDCSCAEAAEQYHISRQGVHDLIRRCNRTLEDYEAKLHLVEKFLSIRKKAEQIHALAEGHEEIRKIAGEILEEL</sequence>
<evidence type="ECO:0000256" key="1">
    <source>
        <dbReference type="ARBA" id="ARBA00008720"/>
    </source>
</evidence>
<dbReference type="InterPro" id="IPR036388">
    <property type="entry name" value="WH-like_DNA-bd_sf"/>
</dbReference>
<dbReference type="EMBL" id="ACCL02000005">
    <property type="protein sequence ID" value="EET61702.1"/>
    <property type="molecule type" value="Genomic_DNA"/>
</dbReference>
<keyword evidence="5" id="KW-1185">Reference proteome</keyword>
<dbReference type="InterPro" id="IPR013324">
    <property type="entry name" value="RNA_pol_sigma_r3/r4-like"/>
</dbReference>
<dbReference type="PANTHER" id="PTHR40083">
    <property type="entry name" value="UPF0122 PROTEIN CBO2450/CLC_2298"/>
    <property type="match status" value="1"/>
</dbReference>
<dbReference type="InterPro" id="IPR007394">
    <property type="entry name" value="UPF0122"/>
</dbReference>
<comment type="caution">
    <text evidence="4">The sequence shown here is derived from an EMBL/GenBank/DDBJ whole genome shotgun (WGS) entry which is preliminary data.</text>
</comment>
<dbReference type="SUPFAM" id="SSF88659">
    <property type="entry name" value="Sigma3 and sigma4 domains of RNA polymerase sigma factors"/>
    <property type="match status" value="1"/>
</dbReference>
<evidence type="ECO:0000313" key="4">
    <source>
        <dbReference type="EMBL" id="EET61702.1"/>
    </source>
</evidence>
<dbReference type="PANTHER" id="PTHR40083:SF1">
    <property type="entry name" value="UPF0122 PROTEIN YLXM"/>
    <property type="match status" value="1"/>
</dbReference>
<proteinExistence type="inferred from homology"/>
<dbReference type="NCBIfam" id="NF045758">
    <property type="entry name" value="YlxM"/>
    <property type="match status" value="1"/>
</dbReference>
<reference evidence="4" key="1">
    <citation type="submission" date="2009-07" db="EMBL/GenBank/DDBJ databases">
        <authorList>
            <person name="Weinstock G."/>
            <person name="Sodergren E."/>
            <person name="Clifton S."/>
            <person name="Fulton L."/>
            <person name="Fulton B."/>
            <person name="Courtney L."/>
            <person name="Fronick C."/>
            <person name="Harrison M."/>
            <person name="Strong C."/>
            <person name="Farmer C."/>
            <person name="Delahaunty K."/>
            <person name="Markovic C."/>
            <person name="Hall O."/>
            <person name="Minx P."/>
            <person name="Tomlinson C."/>
            <person name="Mitreva M."/>
            <person name="Nelson J."/>
            <person name="Hou S."/>
            <person name="Wollam A."/>
            <person name="Pepin K.H."/>
            <person name="Johnson M."/>
            <person name="Bhonagiri V."/>
            <person name="Nash W.E."/>
            <person name="Warren W."/>
            <person name="Chinwalla A."/>
            <person name="Mardis E.R."/>
            <person name="Wilson R.K."/>
        </authorList>
    </citation>
    <scope>NUCLEOTIDE SEQUENCE [LARGE SCALE GENOMIC DNA]</scope>
    <source>
        <strain evidence="4">DSM 14469</strain>
    </source>
</reference>
<dbReference type="RefSeq" id="WP_006861180.1">
    <property type="nucleotide sequence ID" value="NZ_ACCL02000005.1"/>
</dbReference>
<dbReference type="eggNOG" id="COG2739">
    <property type="taxonomic scope" value="Bacteria"/>
</dbReference>
<gene>
    <name evidence="4" type="ORF">BRYFOR_06385</name>
</gene>